<dbReference type="Gene3D" id="1.10.10.60">
    <property type="entry name" value="Homeodomain-like"/>
    <property type="match status" value="2"/>
</dbReference>
<feature type="domain" description="Myb-like" evidence="1">
    <location>
        <begin position="16"/>
        <end position="67"/>
    </location>
</feature>
<dbReference type="InterPro" id="IPR017930">
    <property type="entry name" value="Myb_dom"/>
</dbReference>
<dbReference type="Pfam" id="PF00249">
    <property type="entry name" value="Myb_DNA-binding"/>
    <property type="match status" value="1"/>
</dbReference>
<protein>
    <recommendedName>
        <fullName evidence="5">Myb-like DNA-binding domain containing protein</fullName>
    </recommendedName>
</protein>
<dbReference type="RefSeq" id="XP_068365576.1">
    <property type="nucleotide sequence ID" value="XM_068499743.1"/>
</dbReference>
<dbReference type="SUPFAM" id="SSF46689">
    <property type="entry name" value="Homeodomain-like"/>
    <property type="match status" value="1"/>
</dbReference>
<dbReference type="GO" id="GO:0000978">
    <property type="term" value="F:RNA polymerase II cis-regulatory region sequence-specific DNA binding"/>
    <property type="evidence" value="ECO:0007669"/>
    <property type="project" value="TreeGrafter"/>
</dbReference>
<dbReference type="AlphaFoldDB" id="A0A1J4KNG2"/>
<comment type="caution">
    <text evidence="3">The sequence shown here is derived from an EMBL/GenBank/DDBJ whole genome shotgun (WGS) entry which is preliminary data.</text>
</comment>
<evidence type="ECO:0008006" key="5">
    <source>
        <dbReference type="Google" id="ProtNLM"/>
    </source>
</evidence>
<dbReference type="PROSITE" id="PS50090">
    <property type="entry name" value="MYB_LIKE"/>
    <property type="match status" value="2"/>
</dbReference>
<dbReference type="PROSITE" id="PS51294">
    <property type="entry name" value="HTH_MYB"/>
    <property type="match status" value="1"/>
</dbReference>
<feature type="domain" description="HTH myb-type" evidence="2">
    <location>
        <begin position="16"/>
        <end position="71"/>
    </location>
</feature>
<dbReference type="GeneID" id="94834447"/>
<dbReference type="InterPro" id="IPR001005">
    <property type="entry name" value="SANT/Myb"/>
</dbReference>
<feature type="domain" description="Myb-like" evidence="1">
    <location>
        <begin position="68"/>
        <end position="118"/>
    </location>
</feature>
<accession>A0A1J4KNG2</accession>
<evidence type="ECO:0000313" key="4">
    <source>
        <dbReference type="Proteomes" id="UP000179807"/>
    </source>
</evidence>
<dbReference type="InterPro" id="IPR009057">
    <property type="entry name" value="Homeodomain-like_sf"/>
</dbReference>
<dbReference type="VEuPathDB" id="TrichDB:TRFO_17712"/>
<name>A0A1J4KNG2_9EUKA</name>
<dbReference type="SMART" id="SM00717">
    <property type="entry name" value="SANT"/>
    <property type="match status" value="2"/>
</dbReference>
<gene>
    <name evidence="3" type="ORF">TRFO_17712</name>
</gene>
<evidence type="ECO:0000313" key="3">
    <source>
        <dbReference type="EMBL" id="OHT12440.1"/>
    </source>
</evidence>
<keyword evidence="4" id="KW-1185">Reference proteome</keyword>
<organism evidence="3 4">
    <name type="scientific">Tritrichomonas foetus</name>
    <dbReference type="NCBI Taxonomy" id="1144522"/>
    <lineage>
        <taxon>Eukaryota</taxon>
        <taxon>Metamonada</taxon>
        <taxon>Parabasalia</taxon>
        <taxon>Tritrichomonadida</taxon>
        <taxon>Tritrichomonadidae</taxon>
        <taxon>Tritrichomonas</taxon>
    </lineage>
</organism>
<dbReference type="PANTHER" id="PTHR45614">
    <property type="entry name" value="MYB PROTEIN-RELATED"/>
    <property type="match status" value="1"/>
</dbReference>
<dbReference type="GO" id="GO:0000981">
    <property type="term" value="F:DNA-binding transcription factor activity, RNA polymerase II-specific"/>
    <property type="evidence" value="ECO:0007669"/>
    <property type="project" value="TreeGrafter"/>
</dbReference>
<sequence length="267" mass="31614">MSENLNAFIPQVHKVKTKKPRKKFTDEEDKILIELVHEIGSKKWKAISKAMYGRTPRQCHDRYCNYLVPGYFNGQWTCEEDDKLYFKYHQYGPRWSYFTQFFACRSAIALKNRWNYFVSKRDSVSENQIYQKSDSNNQSNDILRVLNISQYLNSGDNRHISLLSNDANSTINIKIHDKIKEKMNDDLNGKMFHEMSPKVSKQEHVEWEIVQSSDYNCESDCDRKENNDVDFSSILDPDSSKINDYNTNYYDACNSLPLIKDMDLYYF</sequence>
<evidence type="ECO:0000259" key="1">
    <source>
        <dbReference type="PROSITE" id="PS50090"/>
    </source>
</evidence>
<dbReference type="PANTHER" id="PTHR45614:SF253">
    <property type="entry name" value="CHROMOSOME UNDETERMINED SCAFFOLD_38, WHOLE GENOME SHOTGUN SEQUENCE"/>
    <property type="match status" value="1"/>
</dbReference>
<evidence type="ECO:0000259" key="2">
    <source>
        <dbReference type="PROSITE" id="PS51294"/>
    </source>
</evidence>
<dbReference type="EMBL" id="MLAK01000563">
    <property type="protein sequence ID" value="OHT12440.1"/>
    <property type="molecule type" value="Genomic_DNA"/>
</dbReference>
<dbReference type="Pfam" id="PF13921">
    <property type="entry name" value="Myb_DNA-bind_6"/>
    <property type="match status" value="1"/>
</dbReference>
<reference evidence="3" key="1">
    <citation type="submission" date="2016-10" db="EMBL/GenBank/DDBJ databases">
        <authorList>
            <person name="Benchimol M."/>
            <person name="Almeida L.G."/>
            <person name="Vasconcelos A.T."/>
            <person name="Perreira-Neves A."/>
            <person name="Rosa I.A."/>
            <person name="Tasca T."/>
            <person name="Bogo M.R."/>
            <person name="de Souza W."/>
        </authorList>
    </citation>
    <scope>NUCLEOTIDE SEQUENCE [LARGE SCALE GENOMIC DNA]</scope>
    <source>
        <strain evidence="3">K</strain>
    </source>
</reference>
<dbReference type="GO" id="GO:0005634">
    <property type="term" value="C:nucleus"/>
    <property type="evidence" value="ECO:0007669"/>
    <property type="project" value="TreeGrafter"/>
</dbReference>
<dbReference type="Proteomes" id="UP000179807">
    <property type="component" value="Unassembled WGS sequence"/>
</dbReference>
<dbReference type="InterPro" id="IPR050560">
    <property type="entry name" value="MYB_TF"/>
</dbReference>
<proteinExistence type="predicted"/>
<dbReference type="CDD" id="cd00167">
    <property type="entry name" value="SANT"/>
    <property type="match status" value="1"/>
</dbReference>